<evidence type="ECO:0000313" key="3">
    <source>
        <dbReference type="Proteomes" id="UP000828251"/>
    </source>
</evidence>
<name>A0A9D3WKK7_9ROSI</name>
<evidence type="ECO:0000313" key="2">
    <source>
        <dbReference type="EMBL" id="KAH1130824.1"/>
    </source>
</evidence>
<dbReference type="OrthoDB" id="1752268at2759"/>
<organism evidence="2 3">
    <name type="scientific">Gossypium stocksii</name>
    <dbReference type="NCBI Taxonomy" id="47602"/>
    <lineage>
        <taxon>Eukaryota</taxon>
        <taxon>Viridiplantae</taxon>
        <taxon>Streptophyta</taxon>
        <taxon>Embryophyta</taxon>
        <taxon>Tracheophyta</taxon>
        <taxon>Spermatophyta</taxon>
        <taxon>Magnoliopsida</taxon>
        <taxon>eudicotyledons</taxon>
        <taxon>Gunneridae</taxon>
        <taxon>Pentapetalae</taxon>
        <taxon>rosids</taxon>
        <taxon>malvids</taxon>
        <taxon>Malvales</taxon>
        <taxon>Malvaceae</taxon>
        <taxon>Malvoideae</taxon>
        <taxon>Gossypium</taxon>
    </lineage>
</organism>
<gene>
    <name evidence="2" type="ORF">J1N35_002202</name>
</gene>
<dbReference type="EMBL" id="JAIQCV010000001">
    <property type="protein sequence ID" value="KAH1130824.1"/>
    <property type="molecule type" value="Genomic_DNA"/>
</dbReference>
<reference evidence="2 3" key="1">
    <citation type="journal article" date="2021" name="Plant Biotechnol. J.">
        <title>Multi-omics assisted identification of the key and species-specific regulatory components of drought-tolerant mechanisms in Gossypium stocksii.</title>
        <authorList>
            <person name="Yu D."/>
            <person name="Ke L."/>
            <person name="Zhang D."/>
            <person name="Wu Y."/>
            <person name="Sun Y."/>
            <person name="Mei J."/>
            <person name="Sun J."/>
            <person name="Sun Y."/>
        </authorList>
    </citation>
    <scope>NUCLEOTIDE SEQUENCE [LARGE SCALE GENOMIC DNA]</scope>
    <source>
        <strain evidence="3">cv. E1</strain>
        <tissue evidence="2">Leaf</tissue>
    </source>
</reference>
<protein>
    <submittedName>
        <fullName evidence="2">Uncharacterized protein</fullName>
    </submittedName>
</protein>
<keyword evidence="3" id="KW-1185">Reference proteome</keyword>
<proteinExistence type="predicted"/>
<dbReference type="AlphaFoldDB" id="A0A9D3WKK7"/>
<feature type="region of interest" description="Disordered" evidence="1">
    <location>
        <begin position="40"/>
        <end position="63"/>
    </location>
</feature>
<evidence type="ECO:0000256" key="1">
    <source>
        <dbReference type="SAM" id="MobiDB-lite"/>
    </source>
</evidence>
<dbReference type="Proteomes" id="UP000828251">
    <property type="component" value="Unassembled WGS sequence"/>
</dbReference>
<sequence length="92" mass="10562">MYNFHNDEGYKTENYFSLKDAIKETIRNGEMKDFVAQYATSSGQSLQGTDKGKKEDGAEGASFEEGEPFVQFCESSSRGKRMHYSAYYLIEW</sequence>
<accession>A0A9D3WKK7</accession>
<comment type="caution">
    <text evidence="2">The sequence shown here is derived from an EMBL/GenBank/DDBJ whole genome shotgun (WGS) entry which is preliminary data.</text>
</comment>